<name>A0A8D2CKC9_SCIVU</name>
<comment type="subcellular location">
    <subcellularLocation>
        <location evidence="1">Cell membrane</location>
        <topology evidence="1">Single-pass type II membrane protein</topology>
    </subcellularLocation>
</comment>
<feature type="transmembrane region" description="Helical" evidence="16">
    <location>
        <begin position="45"/>
        <end position="66"/>
    </location>
</feature>
<dbReference type="InterPro" id="IPR033989">
    <property type="entry name" value="CD209-like_CTLD"/>
</dbReference>
<keyword evidence="6" id="KW-0430">Lectin</keyword>
<dbReference type="AlphaFoldDB" id="A0A8D2CKC9"/>
<feature type="domain" description="C-type lectin" evidence="17">
    <location>
        <begin position="80"/>
        <end position="198"/>
    </location>
</feature>
<evidence type="ECO:0000256" key="1">
    <source>
        <dbReference type="ARBA" id="ARBA00004401"/>
    </source>
</evidence>
<feature type="region of interest" description="Disordered" evidence="15">
    <location>
        <begin position="16"/>
        <end position="36"/>
    </location>
</feature>
<dbReference type="GO" id="GO:0030246">
    <property type="term" value="F:carbohydrate binding"/>
    <property type="evidence" value="ECO:0007669"/>
    <property type="project" value="UniProtKB-KW"/>
</dbReference>
<dbReference type="InterPro" id="IPR016186">
    <property type="entry name" value="C-type_lectin-like/link_sf"/>
</dbReference>
<protein>
    <recommendedName>
        <fullName evidence="17">C-type lectin domain-containing protein</fullName>
    </recommendedName>
</protein>
<keyword evidence="8" id="KW-0391">Immunity</keyword>
<evidence type="ECO:0000313" key="19">
    <source>
        <dbReference type="Proteomes" id="UP000694564"/>
    </source>
</evidence>
<dbReference type="GO" id="GO:0046872">
    <property type="term" value="F:metal ion binding"/>
    <property type="evidence" value="ECO:0007669"/>
    <property type="project" value="UniProtKB-KW"/>
</dbReference>
<dbReference type="Pfam" id="PF00059">
    <property type="entry name" value="Lectin_C"/>
    <property type="match status" value="1"/>
</dbReference>
<dbReference type="Proteomes" id="UP000694564">
    <property type="component" value="Chromosome 5"/>
</dbReference>
<dbReference type="CDD" id="cd03590">
    <property type="entry name" value="CLECT_DC-SIGN_like"/>
    <property type="match status" value="1"/>
</dbReference>
<keyword evidence="11" id="KW-1064">Adaptive immunity</keyword>
<dbReference type="PANTHER" id="PTHR45710:SF20">
    <property type="entry name" value="C-TYPE LECTIN DOMAIN FAMILY 2, MEMBER M"/>
    <property type="match status" value="1"/>
</dbReference>
<dbReference type="GeneTree" id="ENSGT00940000158835"/>
<evidence type="ECO:0000259" key="17">
    <source>
        <dbReference type="PROSITE" id="PS50041"/>
    </source>
</evidence>
<organism evidence="18 19">
    <name type="scientific">Sciurus vulgaris</name>
    <name type="common">Eurasian red squirrel</name>
    <dbReference type="NCBI Taxonomy" id="55149"/>
    <lineage>
        <taxon>Eukaryota</taxon>
        <taxon>Metazoa</taxon>
        <taxon>Chordata</taxon>
        <taxon>Craniata</taxon>
        <taxon>Vertebrata</taxon>
        <taxon>Euteleostomi</taxon>
        <taxon>Mammalia</taxon>
        <taxon>Eutheria</taxon>
        <taxon>Euarchontoglires</taxon>
        <taxon>Glires</taxon>
        <taxon>Rodentia</taxon>
        <taxon>Sciuromorpha</taxon>
        <taxon>Sciuridae</taxon>
        <taxon>Sciurinae</taxon>
        <taxon>Sciurini</taxon>
        <taxon>Sciurus</taxon>
    </lineage>
</organism>
<keyword evidence="4 16" id="KW-0812">Transmembrane</keyword>
<evidence type="ECO:0000256" key="16">
    <source>
        <dbReference type="SAM" id="Phobius"/>
    </source>
</evidence>
<evidence type="ECO:0000256" key="6">
    <source>
        <dbReference type="ARBA" id="ARBA00022734"/>
    </source>
</evidence>
<reference evidence="18" key="2">
    <citation type="submission" date="2025-09" db="UniProtKB">
        <authorList>
            <consortium name="Ensembl"/>
        </authorList>
    </citation>
    <scope>IDENTIFICATION</scope>
</reference>
<dbReference type="PROSITE" id="PS50041">
    <property type="entry name" value="C_TYPE_LECTIN_2"/>
    <property type="match status" value="1"/>
</dbReference>
<dbReference type="InterPro" id="IPR001304">
    <property type="entry name" value="C-type_lectin-like"/>
</dbReference>
<proteinExistence type="predicted"/>
<dbReference type="GO" id="GO:0002250">
    <property type="term" value="P:adaptive immune response"/>
    <property type="evidence" value="ECO:0007669"/>
    <property type="project" value="UniProtKB-KW"/>
</dbReference>
<keyword evidence="5" id="KW-0479">Metal-binding</keyword>
<sequence>MASEITYAEVRFKNELKSSGTNPDSPAAPKENTTPHKSNLSFPKLLLGSLLILALLLAISFFVAFIRKVWSCCPKNWKSFSSSCYFISTEAKSWNESQENCSRMGSHLVVINSKEEQDFITQNMDIYAAYYVGLSDPEGQGHWQWVDQTPYNQSATFWHAGEPSYGGEHCVILNYREKRTSWGWNDCICNIRQRLVCEMMKIYL</sequence>
<evidence type="ECO:0000256" key="8">
    <source>
        <dbReference type="ARBA" id="ARBA00022859"/>
    </source>
</evidence>
<dbReference type="GO" id="GO:0005886">
    <property type="term" value="C:plasma membrane"/>
    <property type="evidence" value="ECO:0007669"/>
    <property type="project" value="UniProtKB-SubCell"/>
</dbReference>
<evidence type="ECO:0000256" key="4">
    <source>
        <dbReference type="ARBA" id="ARBA00022692"/>
    </source>
</evidence>
<dbReference type="InterPro" id="IPR016187">
    <property type="entry name" value="CTDL_fold"/>
</dbReference>
<accession>A0A8D2CKC9</accession>
<evidence type="ECO:0000256" key="15">
    <source>
        <dbReference type="SAM" id="MobiDB-lite"/>
    </source>
</evidence>
<dbReference type="SUPFAM" id="SSF56436">
    <property type="entry name" value="C-type lectin-like"/>
    <property type="match status" value="1"/>
</dbReference>
<evidence type="ECO:0000256" key="12">
    <source>
        <dbReference type="ARBA" id="ARBA00023136"/>
    </source>
</evidence>
<dbReference type="InterPro" id="IPR050828">
    <property type="entry name" value="C-type_lectin/matrix_domain"/>
</dbReference>
<dbReference type="GO" id="GO:0045087">
    <property type="term" value="P:innate immune response"/>
    <property type="evidence" value="ECO:0007669"/>
    <property type="project" value="UniProtKB-KW"/>
</dbReference>
<dbReference type="Gene3D" id="3.10.100.10">
    <property type="entry name" value="Mannose-Binding Protein A, subunit A"/>
    <property type="match status" value="1"/>
</dbReference>
<evidence type="ECO:0000256" key="5">
    <source>
        <dbReference type="ARBA" id="ARBA00022723"/>
    </source>
</evidence>
<dbReference type="PANTHER" id="PTHR45710">
    <property type="entry name" value="C-TYPE LECTIN DOMAIN-CONTAINING PROTEIN 180"/>
    <property type="match status" value="1"/>
</dbReference>
<keyword evidence="9" id="KW-0735">Signal-anchor</keyword>
<evidence type="ECO:0000313" key="18">
    <source>
        <dbReference type="Ensembl" id="ENSSVLP00005002062.1"/>
    </source>
</evidence>
<dbReference type="FunFam" id="3.10.100.10:FF:000024">
    <property type="entry name" value="C-type lectin domain family 4 member A"/>
    <property type="match status" value="1"/>
</dbReference>
<dbReference type="Ensembl" id="ENSSVLT00005002268.1">
    <property type="protein sequence ID" value="ENSSVLP00005002062.1"/>
    <property type="gene ID" value="ENSSVLG00005001656.1"/>
</dbReference>
<dbReference type="SMART" id="SM00034">
    <property type="entry name" value="CLECT"/>
    <property type="match status" value="1"/>
</dbReference>
<keyword evidence="2" id="KW-1003">Cell membrane</keyword>
<keyword evidence="13" id="KW-1015">Disulfide bond</keyword>
<evidence type="ECO:0000256" key="3">
    <source>
        <dbReference type="ARBA" id="ARBA00022588"/>
    </source>
</evidence>
<keyword evidence="10 16" id="KW-1133">Transmembrane helix</keyword>
<keyword evidence="3" id="KW-0399">Innate immunity</keyword>
<evidence type="ECO:0000256" key="7">
    <source>
        <dbReference type="ARBA" id="ARBA00022837"/>
    </source>
</evidence>
<keyword evidence="7" id="KW-0106">Calcium</keyword>
<reference evidence="18" key="1">
    <citation type="submission" date="2025-08" db="UniProtKB">
        <authorList>
            <consortium name="Ensembl"/>
        </authorList>
    </citation>
    <scope>IDENTIFICATION</scope>
</reference>
<evidence type="ECO:0000256" key="10">
    <source>
        <dbReference type="ARBA" id="ARBA00022989"/>
    </source>
</evidence>
<evidence type="ECO:0000256" key="13">
    <source>
        <dbReference type="ARBA" id="ARBA00023157"/>
    </source>
</evidence>
<evidence type="ECO:0000256" key="2">
    <source>
        <dbReference type="ARBA" id="ARBA00022475"/>
    </source>
</evidence>
<keyword evidence="14" id="KW-0325">Glycoprotein</keyword>
<evidence type="ECO:0000256" key="14">
    <source>
        <dbReference type="ARBA" id="ARBA00023180"/>
    </source>
</evidence>
<evidence type="ECO:0000256" key="11">
    <source>
        <dbReference type="ARBA" id="ARBA00023130"/>
    </source>
</evidence>
<keyword evidence="19" id="KW-1185">Reference proteome</keyword>
<evidence type="ECO:0000256" key="9">
    <source>
        <dbReference type="ARBA" id="ARBA00022968"/>
    </source>
</evidence>
<keyword evidence="12 16" id="KW-0472">Membrane</keyword>